<name>A0A316WD04_9FLAO</name>
<reference evidence="3 4" key="1">
    <citation type="submission" date="2018-04" db="EMBL/GenBank/DDBJ databases">
        <title>Chryseobacterium oncorhynchi 701B-08T from rainbow trout, and Chryseobacterium viscerum 687B-08T from diseased fish.</title>
        <authorList>
            <person name="Jeong J.-J."/>
            <person name="Lee Y.J."/>
            <person name="Pathiraja D."/>
            <person name="Park B."/>
            <person name="Choi I.-G."/>
            <person name="Kim K.D."/>
        </authorList>
    </citation>
    <scope>NUCLEOTIDE SEQUENCE [LARGE SCALE GENOMIC DNA]</scope>
    <source>
        <strain evidence="3 4">687B-08</strain>
    </source>
</reference>
<evidence type="ECO:0000313" key="3">
    <source>
        <dbReference type="EMBL" id="PWN57532.1"/>
    </source>
</evidence>
<dbReference type="EMBL" id="PPEG02000031">
    <property type="protein sequence ID" value="PWN57532.1"/>
    <property type="molecule type" value="Genomic_DNA"/>
</dbReference>
<gene>
    <name evidence="3" type="ORF">C1634_025655</name>
</gene>
<dbReference type="Proteomes" id="UP000236413">
    <property type="component" value="Unassembled WGS sequence"/>
</dbReference>
<dbReference type="Pfam" id="PF13340">
    <property type="entry name" value="DUF4096"/>
    <property type="match status" value="1"/>
</dbReference>
<dbReference type="InterPro" id="IPR002559">
    <property type="entry name" value="Transposase_11"/>
</dbReference>
<dbReference type="AlphaFoldDB" id="A0A316WD04"/>
<dbReference type="GO" id="GO:0003677">
    <property type="term" value="F:DNA binding"/>
    <property type="evidence" value="ECO:0007669"/>
    <property type="project" value="InterPro"/>
</dbReference>
<accession>A0A316WD04</accession>
<dbReference type="PANTHER" id="PTHR30007">
    <property type="entry name" value="PHP DOMAIN PROTEIN"/>
    <property type="match status" value="1"/>
</dbReference>
<dbReference type="Pfam" id="PF01609">
    <property type="entry name" value="DDE_Tnp_1"/>
    <property type="match status" value="1"/>
</dbReference>
<sequence>MYPTDLTLTQWQFIKKTLDFDDRKRKYDLCIIWNAIYYIVKTGCQWRMLPSNYPKWQLVYYYYSKWSNLELFDLLLCNLREKVRVKRGQNAEASLGIIDSQSVRWGNNRSLNGFDGNKKVKGIKRHVVVDKNGFLLAVMVSLANFHDSKAALLFMRTLHYLLIPITVILADGGYRGNIIEEIKDKFGYIIQIVLRSDHKEKVFKPIHKRWIIERTFSWFDNDRRLCRNYELLMENSENMVKLSAIKILLNKI</sequence>
<dbReference type="InterPro" id="IPR025161">
    <property type="entry name" value="IS402-like_dom"/>
</dbReference>
<organism evidence="3 4">
    <name type="scientific">Chryseobacterium viscerum</name>
    <dbReference type="NCBI Taxonomy" id="1037377"/>
    <lineage>
        <taxon>Bacteria</taxon>
        <taxon>Pseudomonadati</taxon>
        <taxon>Bacteroidota</taxon>
        <taxon>Flavobacteriia</taxon>
        <taxon>Flavobacteriales</taxon>
        <taxon>Weeksellaceae</taxon>
        <taxon>Chryseobacterium group</taxon>
        <taxon>Chryseobacterium</taxon>
    </lineage>
</organism>
<dbReference type="NCBIfam" id="NF033580">
    <property type="entry name" value="transpos_IS5_3"/>
    <property type="match status" value="1"/>
</dbReference>
<protein>
    <submittedName>
        <fullName evidence="3">IS5 family transposase</fullName>
    </submittedName>
</protein>
<comment type="caution">
    <text evidence="3">The sequence shown here is derived from an EMBL/GenBank/DDBJ whole genome shotgun (WGS) entry which is preliminary data.</text>
</comment>
<dbReference type="GO" id="GO:0004803">
    <property type="term" value="F:transposase activity"/>
    <property type="evidence" value="ECO:0007669"/>
    <property type="project" value="InterPro"/>
</dbReference>
<dbReference type="PANTHER" id="PTHR30007:SF0">
    <property type="entry name" value="TRANSPOSASE"/>
    <property type="match status" value="1"/>
</dbReference>
<evidence type="ECO:0000313" key="4">
    <source>
        <dbReference type="Proteomes" id="UP000236413"/>
    </source>
</evidence>
<dbReference type="GO" id="GO:0006313">
    <property type="term" value="P:DNA transposition"/>
    <property type="evidence" value="ECO:0007669"/>
    <property type="project" value="InterPro"/>
</dbReference>
<proteinExistence type="predicted"/>
<dbReference type="RefSeq" id="WP_103235720.1">
    <property type="nucleotide sequence ID" value="NZ_PPEG02000031.1"/>
</dbReference>
<feature type="domain" description="Transposase IS4-like" evidence="1">
    <location>
        <begin position="93"/>
        <end position="224"/>
    </location>
</feature>
<evidence type="ECO:0000259" key="1">
    <source>
        <dbReference type="Pfam" id="PF01609"/>
    </source>
</evidence>
<feature type="domain" description="Insertion element IS402-like" evidence="2">
    <location>
        <begin position="7"/>
        <end position="74"/>
    </location>
</feature>
<evidence type="ECO:0000259" key="2">
    <source>
        <dbReference type="Pfam" id="PF13340"/>
    </source>
</evidence>